<dbReference type="SMART" id="SM00271">
    <property type="entry name" value="DnaJ"/>
    <property type="match status" value="1"/>
</dbReference>
<dbReference type="RefSeq" id="WP_006303675.1">
    <property type="nucleotide sequence ID" value="NZ_AEDQ01000010.1"/>
</dbReference>
<dbReference type="InterPro" id="IPR001623">
    <property type="entry name" value="DnaJ_domain"/>
</dbReference>
<dbReference type="InterPro" id="IPR008971">
    <property type="entry name" value="HSP40/DnaJ_pept-bd"/>
</dbReference>
<dbReference type="Proteomes" id="UP000004431">
    <property type="component" value="Unassembled WGS sequence"/>
</dbReference>
<accession>A0ABN0B192</accession>
<gene>
    <name evidence="3" type="primary">dnaJ</name>
    <name evidence="3" type="ORF">HMPREF9248_1213</name>
</gene>
<dbReference type="PANTHER" id="PTHR43096:SF52">
    <property type="entry name" value="DNAJ HOMOLOG 1, MITOCHONDRIAL-RELATED"/>
    <property type="match status" value="1"/>
</dbReference>
<dbReference type="Pfam" id="PF00226">
    <property type="entry name" value="DnaJ"/>
    <property type="match status" value="1"/>
</dbReference>
<dbReference type="PANTHER" id="PTHR43096">
    <property type="entry name" value="DNAJ HOMOLOG 1, MITOCHONDRIAL-RELATED"/>
    <property type="match status" value="1"/>
</dbReference>
<dbReference type="PRINTS" id="PR00625">
    <property type="entry name" value="JDOMAIN"/>
</dbReference>
<sequence>MAQESYYDILGVSSDATADEIRRAFRKLAAKYHPDAGGDEKKFKAISEAYTTLSDEKKRKEYDQMLRFGIPNGGFGAQPHGSYTYTTSNVGDWNDIFTNIRNGDGAFGGFDFATMFGGGSAGRAGYQAPARGANLTCTLTIPMHEVFTGSTHTVNYTIPSTRERMTLKVTVPKGIEAGKKLRFRGKGEYGATKDQRGDLLVTITIEPHPLYRLEGSDVHMDVPISMYEAALGCTPTIMTPTGETLRLKVPAGTQAGKTFRFKDMGAPVFRNETAHGSLFVTVTIVVPSRLTKNEHEILERLRDNDTRDYRKDVLTYGRQWNASEG</sequence>
<dbReference type="SUPFAM" id="SSF49493">
    <property type="entry name" value="HSP40/DnaJ peptide-binding domain"/>
    <property type="match status" value="2"/>
</dbReference>
<evidence type="ECO:0000313" key="4">
    <source>
        <dbReference type="Proteomes" id="UP000004431"/>
    </source>
</evidence>
<name>A0ABN0B192_9ACTN</name>
<protein>
    <submittedName>
        <fullName evidence="3">DnaJ domain protein</fullName>
    </submittedName>
</protein>
<keyword evidence="1" id="KW-0143">Chaperone</keyword>
<dbReference type="Gene3D" id="2.60.260.20">
    <property type="entry name" value="Urease metallochaperone UreE, N-terminal domain"/>
    <property type="match status" value="2"/>
</dbReference>
<comment type="caution">
    <text evidence="3">The sequence shown here is derived from an EMBL/GenBank/DDBJ whole genome shotgun (WGS) entry which is preliminary data.</text>
</comment>
<dbReference type="EMBL" id="AEDQ01000010">
    <property type="protein sequence ID" value="EFL44560.1"/>
    <property type="molecule type" value="Genomic_DNA"/>
</dbReference>
<dbReference type="InterPro" id="IPR036869">
    <property type="entry name" value="J_dom_sf"/>
</dbReference>
<evidence type="ECO:0000313" key="3">
    <source>
        <dbReference type="EMBL" id="EFL44560.1"/>
    </source>
</evidence>
<proteinExistence type="predicted"/>
<dbReference type="CDD" id="cd10747">
    <property type="entry name" value="DnaJ_C"/>
    <property type="match status" value="1"/>
</dbReference>
<reference evidence="3 4" key="1">
    <citation type="submission" date="2010-08" db="EMBL/GenBank/DDBJ databases">
        <authorList>
            <person name="Durkin A.S."/>
            <person name="Madupu R."/>
            <person name="Torralba M."/>
            <person name="Gillis M."/>
            <person name="Methe B."/>
            <person name="Sutton G."/>
            <person name="Nelson K.E."/>
        </authorList>
    </citation>
    <scope>NUCLEOTIDE SEQUENCE [LARGE SCALE GENOMIC DNA]</scope>
    <source>
        <strain evidence="3 4">PB189-T1-4</strain>
    </source>
</reference>
<feature type="domain" description="J" evidence="2">
    <location>
        <begin position="5"/>
        <end position="66"/>
    </location>
</feature>
<evidence type="ECO:0000259" key="2">
    <source>
        <dbReference type="PROSITE" id="PS50076"/>
    </source>
</evidence>
<dbReference type="PROSITE" id="PS50076">
    <property type="entry name" value="DNAJ_2"/>
    <property type="match status" value="1"/>
</dbReference>
<dbReference type="CDD" id="cd06257">
    <property type="entry name" value="DnaJ"/>
    <property type="match status" value="1"/>
</dbReference>
<evidence type="ECO:0000256" key="1">
    <source>
        <dbReference type="ARBA" id="ARBA00023186"/>
    </source>
</evidence>
<dbReference type="InterPro" id="IPR002939">
    <property type="entry name" value="DnaJ_C"/>
</dbReference>
<dbReference type="Gene3D" id="1.10.287.110">
    <property type="entry name" value="DnaJ domain"/>
    <property type="match status" value="1"/>
</dbReference>
<organism evidence="3 4">
    <name type="scientific">Fannyhessea vaginae PB189-T1-4</name>
    <dbReference type="NCBI Taxonomy" id="866774"/>
    <lineage>
        <taxon>Bacteria</taxon>
        <taxon>Bacillati</taxon>
        <taxon>Actinomycetota</taxon>
        <taxon>Coriobacteriia</taxon>
        <taxon>Coriobacteriales</taxon>
        <taxon>Atopobiaceae</taxon>
        <taxon>Fannyhessea</taxon>
    </lineage>
</organism>
<dbReference type="SUPFAM" id="SSF46565">
    <property type="entry name" value="Chaperone J-domain"/>
    <property type="match status" value="1"/>
</dbReference>
<dbReference type="Pfam" id="PF01556">
    <property type="entry name" value="DnaJ_C"/>
    <property type="match status" value="1"/>
</dbReference>
<keyword evidence="4" id="KW-1185">Reference proteome</keyword>